<dbReference type="RefSeq" id="WP_188679022.1">
    <property type="nucleotide sequence ID" value="NZ_BMGP01000004.1"/>
</dbReference>
<accession>A0A917EXR0</accession>
<protein>
    <submittedName>
        <fullName evidence="1">Uncharacterized protein</fullName>
    </submittedName>
</protein>
<name>A0A917EXR0_9MICO</name>
<dbReference type="AlphaFoldDB" id="A0A917EXR0"/>
<dbReference type="EMBL" id="BMGP01000004">
    <property type="protein sequence ID" value="GGF31864.1"/>
    <property type="molecule type" value="Genomic_DNA"/>
</dbReference>
<sequence length="119" mass="13746">MTNPAKTTTTELIAARLLAVDPETESSYFHFEKVTDSEWKVTAANRHVGYQIREDEVNDFSVWHFVGLGETAHQRRRWHTLATRAELEAWMDLWFPQIIAEATWPGSIIQAEGLPRFCD</sequence>
<organism evidence="1 2">
    <name type="scientific">Subtercola lobariae</name>
    <dbReference type="NCBI Taxonomy" id="1588641"/>
    <lineage>
        <taxon>Bacteria</taxon>
        <taxon>Bacillati</taxon>
        <taxon>Actinomycetota</taxon>
        <taxon>Actinomycetes</taxon>
        <taxon>Micrococcales</taxon>
        <taxon>Microbacteriaceae</taxon>
        <taxon>Subtercola</taxon>
    </lineage>
</organism>
<dbReference type="Proteomes" id="UP000598775">
    <property type="component" value="Unassembled WGS sequence"/>
</dbReference>
<reference evidence="1 2" key="1">
    <citation type="journal article" date="2014" name="Int. J. Syst. Evol. Microbiol.">
        <title>Complete genome sequence of Corynebacterium casei LMG S-19264T (=DSM 44701T), isolated from a smear-ripened cheese.</title>
        <authorList>
            <consortium name="US DOE Joint Genome Institute (JGI-PGF)"/>
            <person name="Walter F."/>
            <person name="Albersmeier A."/>
            <person name="Kalinowski J."/>
            <person name="Ruckert C."/>
        </authorList>
    </citation>
    <scope>NUCLEOTIDE SEQUENCE [LARGE SCALE GENOMIC DNA]</scope>
    <source>
        <strain evidence="1 2">CGMCC 1.12976</strain>
    </source>
</reference>
<gene>
    <name evidence="1" type="ORF">GCM10011399_26310</name>
</gene>
<evidence type="ECO:0000313" key="2">
    <source>
        <dbReference type="Proteomes" id="UP000598775"/>
    </source>
</evidence>
<proteinExistence type="predicted"/>
<evidence type="ECO:0000313" key="1">
    <source>
        <dbReference type="EMBL" id="GGF31864.1"/>
    </source>
</evidence>
<comment type="caution">
    <text evidence="1">The sequence shown here is derived from an EMBL/GenBank/DDBJ whole genome shotgun (WGS) entry which is preliminary data.</text>
</comment>
<keyword evidence="2" id="KW-1185">Reference proteome</keyword>